<proteinExistence type="predicted"/>
<organism evidence="1">
    <name type="scientific">Noccaea caerulescens</name>
    <name type="common">Alpine penny-cress</name>
    <name type="synonym">Thlaspi caerulescens</name>
    <dbReference type="NCBI Taxonomy" id="107243"/>
    <lineage>
        <taxon>Eukaryota</taxon>
        <taxon>Viridiplantae</taxon>
        <taxon>Streptophyta</taxon>
        <taxon>Embryophyta</taxon>
        <taxon>Tracheophyta</taxon>
        <taxon>Spermatophyta</taxon>
        <taxon>Magnoliopsida</taxon>
        <taxon>eudicotyledons</taxon>
        <taxon>Gunneridae</taxon>
        <taxon>Pentapetalae</taxon>
        <taxon>rosids</taxon>
        <taxon>malvids</taxon>
        <taxon>Brassicales</taxon>
        <taxon>Brassicaceae</taxon>
        <taxon>Coluteocarpeae</taxon>
        <taxon>Noccaea</taxon>
    </lineage>
</organism>
<protein>
    <submittedName>
        <fullName evidence="1">Uncharacterized protein</fullName>
    </submittedName>
</protein>
<dbReference type="AlphaFoldDB" id="A0A1J3CX54"/>
<name>A0A1J3CX54_NOCCA</name>
<reference evidence="1" key="1">
    <citation type="submission" date="2016-07" db="EMBL/GenBank/DDBJ databases">
        <title>De novo transcriptome assembly of four accessions of the metal hyperaccumulator plant Noccaea caerulescens.</title>
        <authorList>
            <person name="Blande D."/>
            <person name="Halimaa P."/>
            <person name="Tervahauta A.I."/>
            <person name="Aarts M.G."/>
            <person name="Karenlampi S.O."/>
        </authorList>
    </citation>
    <scope>NUCLEOTIDE SEQUENCE</scope>
</reference>
<evidence type="ECO:0000313" key="1">
    <source>
        <dbReference type="EMBL" id="JAU10069.1"/>
    </source>
</evidence>
<sequence length="100" mass="11958">MVRRKKKTKVFLYKQKLQNSKSMHQTNHFQNFTVNLFPCSDLQKNPSPLYHMNFIKTHIKYLEEGHTAIAYSVKSNHKDIQSYSNNITTSIQKWNHIYRA</sequence>
<dbReference type="EMBL" id="GEVI01022251">
    <property type="protein sequence ID" value="JAU10069.1"/>
    <property type="molecule type" value="Transcribed_RNA"/>
</dbReference>
<accession>A0A1J3CX54</accession>
<gene>
    <name evidence="1" type="ORF">GA_TR16155_c1_g1_i1_g.51545</name>
</gene>